<evidence type="ECO:0000256" key="1">
    <source>
        <dbReference type="SAM" id="MobiDB-lite"/>
    </source>
</evidence>
<evidence type="ECO:0000313" key="2">
    <source>
        <dbReference type="EMBL" id="ONH22679.1"/>
    </source>
</evidence>
<name>A0A1V2I0N9_9ACTN</name>
<proteinExistence type="predicted"/>
<comment type="caution">
    <text evidence="2">The sequence shown here is derived from an EMBL/GenBank/DDBJ whole genome shotgun (WGS) entry which is preliminary data.</text>
</comment>
<accession>A0A1V2I0N9</accession>
<dbReference type="EMBL" id="MOMC01000101">
    <property type="protein sequence ID" value="ONH22679.1"/>
    <property type="molecule type" value="Genomic_DNA"/>
</dbReference>
<reference evidence="3" key="1">
    <citation type="submission" date="2016-10" db="EMBL/GenBank/DDBJ databases">
        <title>Frankia sp. NRRL B-16386 Genome sequencing.</title>
        <authorList>
            <person name="Ghodhbane-Gtari F."/>
            <person name="Swanson E."/>
            <person name="Gueddou A."/>
            <person name="Hezbri K."/>
            <person name="Ktari K."/>
            <person name="Nouioui I."/>
            <person name="Morris K."/>
            <person name="Simpson S."/>
            <person name="Abebe-Akele F."/>
            <person name="Thomas K."/>
            <person name="Gtari M."/>
            <person name="Tisa L.S."/>
        </authorList>
    </citation>
    <scope>NUCLEOTIDE SEQUENCE [LARGE SCALE GENOMIC DNA]</scope>
    <source>
        <strain evidence="3">NRRL B-16386</strain>
    </source>
</reference>
<evidence type="ECO:0000313" key="3">
    <source>
        <dbReference type="Proteomes" id="UP000188929"/>
    </source>
</evidence>
<dbReference type="AlphaFoldDB" id="A0A1V2I0N9"/>
<gene>
    <name evidence="2" type="ORF">BL253_34950</name>
</gene>
<organism evidence="2 3">
    <name type="scientific">Pseudofrankia asymbiotica</name>
    <dbReference type="NCBI Taxonomy" id="1834516"/>
    <lineage>
        <taxon>Bacteria</taxon>
        <taxon>Bacillati</taxon>
        <taxon>Actinomycetota</taxon>
        <taxon>Actinomycetes</taxon>
        <taxon>Frankiales</taxon>
        <taxon>Frankiaceae</taxon>
        <taxon>Pseudofrankia</taxon>
    </lineage>
</organism>
<dbReference type="Gene3D" id="3.30.565.10">
    <property type="entry name" value="Histidine kinase-like ATPase, C-terminal domain"/>
    <property type="match status" value="1"/>
</dbReference>
<sequence length="236" mass="24520">MVPADAGAPHRSVTGRPAAGGAAARQVSRWLSTTPNAVGVARAQTAATLAHWQLPELVDDAPLVIGALVANAVHASTAALGNGELSAVNAWYLGWLAIRLSDTGRHVVIEVFDSAPGTPALRDTDPLVPGGHGLHLVEARATTWGYYPVATGPGKVVHAAFSHAGAPPNGAHRPVPLPRRAPTVHRDAGLESDAVLLHRVRDGLRSLPAEPPEPVPMDARTALSLFRRPADGDPQP</sequence>
<dbReference type="InterPro" id="IPR036890">
    <property type="entry name" value="HATPase_C_sf"/>
</dbReference>
<dbReference type="PANTHER" id="PTHR35526">
    <property type="entry name" value="ANTI-SIGMA-F FACTOR RSBW-RELATED"/>
    <property type="match status" value="1"/>
</dbReference>
<keyword evidence="3" id="KW-1185">Reference proteome</keyword>
<dbReference type="CDD" id="cd16936">
    <property type="entry name" value="HATPase_RsbW-like"/>
    <property type="match status" value="1"/>
</dbReference>
<dbReference type="Proteomes" id="UP000188929">
    <property type="component" value="Unassembled WGS sequence"/>
</dbReference>
<dbReference type="InterPro" id="IPR050267">
    <property type="entry name" value="Anti-sigma-factor_SerPK"/>
</dbReference>
<protein>
    <recommendedName>
        <fullName evidence="4">Histidine kinase/HSP90-like ATPase domain-containing protein</fullName>
    </recommendedName>
</protein>
<dbReference type="PANTHER" id="PTHR35526:SF3">
    <property type="entry name" value="ANTI-SIGMA-F FACTOR RSBW"/>
    <property type="match status" value="1"/>
</dbReference>
<dbReference type="STRING" id="1834516.BL253_34950"/>
<feature type="region of interest" description="Disordered" evidence="1">
    <location>
        <begin position="1"/>
        <end position="21"/>
    </location>
</feature>
<evidence type="ECO:0008006" key="4">
    <source>
        <dbReference type="Google" id="ProtNLM"/>
    </source>
</evidence>